<dbReference type="InterPro" id="IPR042532">
    <property type="entry name" value="EXOC3/Sec6_C"/>
</dbReference>
<evidence type="ECO:0000313" key="5">
    <source>
        <dbReference type="WBParaSite" id="SMUV_0000633401-mRNA-1"/>
    </source>
</evidence>
<sequence length="168" mass="19467">MCILFKYVSEYLSAIASRRLTGTPYEKRCKISSKIEEDVQKIKETFKPLYSEFHNDNSISQVTDLLVAIANLLRLKSKDMIRLEISSLIRDYPGMPNEILFAIINARDDVTSNEAWELVNECMEAEKSKSNAILSRVYQMAKAERKTSQILMEMVPRFRRRVKISIAH</sequence>
<protein>
    <submittedName>
        <fullName evidence="5">Exocyst complex component Sec6</fullName>
    </submittedName>
</protein>
<evidence type="ECO:0000256" key="3">
    <source>
        <dbReference type="ARBA" id="ARBA00022483"/>
    </source>
</evidence>
<dbReference type="WBParaSite" id="SMUV_0000633401-mRNA-1">
    <property type="protein sequence ID" value="SMUV_0000633401-mRNA-1"/>
    <property type="gene ID" value="SMUV_0000633401"/>
</dbReference>
<dbReference type="PANTHER" id="PTHR21292">
    <property type="entry name" value="EXOCYST COMPLEX COMPONENT SEC6-RELATED"/>
    <property type="match status" value="1"/>
</dbReference>
<evidence type="ECO:0000256" key="2">
    <source>
        <dbReference type="ARBA" id="ARBA00022448"/>
    </source>
</evidence>
<keyword evidence="3" id="KW-0268">Exocytosis</keyword>
<proteinExistence type="inferred from homology"/>
<keyword evidence="2" id="KW-0813">Transport</keyword>
<dbReference type="STRING" id="451379.A0A0N5ANX9"/>
<dbReference type="PANTHER" id="PTHR21292:SF1">
    <property type="entry name" value="EXOCYST COMPLEX COMPONENT 3"/>
    <property type="match status" value="1"/>
</dbReference>
<dbReference type="GO" id="GO:0006887">
    <property type="term" value="P:exocytosis"/>
    <property type="evidence" value="ECO:0007669"/>
    <property type="project" value="UniProtKB-KW"/>
</dbReference>
<dbReference type="InterPro" id="IPR010326">
    <property type="entry name" value="EXOC3/Sec6"/>
</dbReference>
<accession>A0A0N5ANX9</accession>
<dbReference type="Proteomes" id="UP000046393">
    <property type="component" value="Unplaced"/>
</dbReference>
<evidence type="ECO:0000256" key="1">
    <source>
        <dbReference type="ARBA" id="ARBA00009447"/>
    </source>
</evidence>
<dbReference type="Pfam" id="PF06046">
    <property type="entry name" value="Sec6"/>
    <property type="match status" value="1"/>
</dbReference>
<keyword evidence="4" id="KW-1185">Reference proteome</keyword>
<comment type="similarity">
    <text evidence="1">Belongs to the SEC6 family.</text>
</comment>
<organism evidence="4 5">
    <name type="scientific">Syphacia muris</name>
    <dbReference type="NCBI Taxonomy" id="451379"/>
    <lineage>
        <taxon>Eukaryota</taxon>
        <taxon>Metazoa</taxon>
        <taxon>Ecdysozoa</taxon>
        <taxon>Nematoda</taxon>
        <taxon>Chromadorea</taxon>
        <taxon>Rhabditida</taxon>
        <taxon>Spirurina</taxon>
        <taxon>Oxyuridomorpha</taxon>
        <taxon>Oxyuroidea</taxon>
        <taxon>Oxyuridae</taxon>
        <taxon>Syphacia</taxon>
    </lineage>
</organism>
<dbReference type="GO" id="GO:0000145">
    <property type="term" value="C:exocyst"/>
    <property type="evidence" value="ECO:0007669"/>
    <property type="project" value="InterPro"/>
</dbReference>
<name>A0A0N5ANX9_9BILA</name>
<dbReference type="GO" id="GO:0000149">
    <property type="term" value="F:SNARE binding"/>
    <property type="evidence" value="ECO:0007669"/>
    <property type="project" value="TreeGrafter"/>
</dbReference>
<reference evidence="5" key="1">
    <citation type="submission" date="2017-02" db="UniProtKB">
        <authorList>
            <consortium name="WormBaseParasite"/>
        </authorList>
    </citation>
    <scope>IDENTIFICATION</scope>
</reference>
<dbReference type="GO" id="GO:0051601">
    <property type="term" value="P:exocyst localization"/>
    <property type="evidence" value="ECO:0007669"/>
    <property type="project" value="TreeGrafter"/>
</dbReference>
<evidence type="ECO:0000313" key="4">
    <source>
        <dbReference type="Proteomes" id="UP000046393"/>
    </source>
</evidence>
<dbReference type="Gene3D" id="1.10.357.70">
    <property type="entry name" value="Exocyst complex component Sec6, C-terminal domain"/>
    <property type="match status" value="1"/>
</dbReference>
<dbReference type="AlphaFoldDB" id="A0A0N5ANX9"/>